<keyword evidence="11" id="KW-1185">Reference proteome</keyword>
<evidence type="ECO:0000256" key="5">
    <source>
        <dbReference type="ARBA" id="ARBA00022884"/>
    </source>
</evidence>
<accession>A0A9Q0JZM5</accession>
<feature type="compositionally biased region" description="Basic and acidic residues" evidence="8">
    <location>
        <begin position="291"/>
        <end position="315"/>
    </location>
</feature>
<evidence type="ECO:0000256" key="3">
    <source>
        <dbReference type="ARBA" id="ARBA00022771"/>
    </source>
</evidence>
<feature type="compositionally biased region" description="Gly residues" evidence="8">
    <location>
        <begin position="43"/>
        <end position="52"/>
    </location>
</feature>
<evidence type="ECO:0000313" key="11">
    <source>
        <dbReference type="Proteomes" id="UP001141806"/>
    </source>
</evidence>
<dbReference type="Proteomes" id="UP001141806">
    <property type="component" value="Unassembled WGS sequence"/>
</dbReference>
<dbReference type="EMBL" id="JAMYWD010000010">
    <property type="protein sequence ID" value="KAJ4957781.1"/>
    <property type="molecule type" value="Genomic_DNA"/>
</dbReference>
<dbReference type="FunFam" id="4.10.1060.10:FF:000017">
    <property type="entry name" value="FUS RNA-binding protein"/>
    <property type="match status" value="1"/>
</dbReference>
<evidence type="ECO:0000259" key="9">
    <source>
        <dbReference type="PROSITE" id="PS50199"/>
    </source>
</evidence>
<dbReference type="SMART" id="SM00547">
    <property type="entry name" value="ZnF_RBZ"/>
    <property type="match status" value="1"/>
</dbReference>
<evidence type="ECO:0000313" key="10">
    <source>
        <dbReference type="EMBL" id="KAJ4957781.1"/>
    </source>
</evidence>
<organism evidence="10 11">
    <name type="scientific">Protea cynaroides</name>
    <dbReference type="NCBI Taxonomy" id="273540"/>
    <lineage>
        <taxon>Eukaryota</taxon>
        <taxon>Viridiplantae</taxon>
        <taxon>Streptophyta</taxon>
        <taxon>Embryophyta</taxon>
        <taxon>Tracheophyta</taxon>
        <taxon>Spermatophyta</taxon>
        <taxon>Magnoliopsida</taxon>
        <taxon>Proteales</taxon>
        <taxon>Proteaceae</taxon>
        <taxon>Protea</taxon>
    </lineage>
</organism>
<dbReference type="PROSITE" id="PS01358">
    <property type="entry name" value="ZF_RANBP2_1"/>
    <property type="match status" value="1"/>
</dbReference>
<dbReference type="OrthoDB" id="1878647at2759"/>
<comment type="subcellular location">
    <subcellularLocation>
        <location evidence="1">Nucleus</location>
    </subcellularLocation>
</comment>
<protein>
    <recommendedName>
        <fullName evidence="9">RanBP2-type domain-containing protein</fullName>
    </recommendedName>
</protein>
<evidence type="ECO:0000256" key="4">
    <source>
        <dbReference type="ARBA" id="ARBA00022833"/>
    </source>
</evidence>
<name>A0A9Q0JZM5_9MAGN</name>
<keyword evidence="6" id="KW-0539">Nucleus</keyword>
<evidence type="ECO:0000256" key="7">
    <source>
        <dbReference type="PROSITE-ProRule" id="PRU00322"/>
    </source>
</evidence>
<feature type="compositionally biased region" description="Polar residues" evidence="8">
    <location>
        <begin position="21"/>
        <end position="32"/>
    </location>
</feature>
<reference evidence="10" key="1">
    <citation type="journal article" date="2023" name="Plant J.">
        <title>The genome of the king protea, Protea cynaroides.</title>
        <authorList>
            <person name="Chang J."/>
            <person name="Duong T.A."/>
            <person name="Schoeman C."/>
            <person name="Ma X."/>
            <person name="Roodt D."/>
            <person name="Barker N."/>
            <person name="Li Z."/>
            <person name="Van de Peer Y."/>
            <person name="Mizrachi E."/>
        </authorList>
    </citation>
    <scope>NUCLEOTIDE SEQUENCE</scope>
    <source>
        <tissue evidence="10">Young leaves</tissue>
    </source>
</reference>
<feature type="compositionally biased region" description="Basic and acidic residues" evidence="8">
    <location>
        <begin position="348"/>
        <end position="376"/>
    </location>
</feature>
<dbReference type="InterPro" id="IPR036443">
    <property type="entry name" value="Znf_RanBP2_sf"/>
</dbReference>
<dbReference type="GO" id="GO:0005634">
    <property type="term" value="C:nucleus"/>
    <property type="evidence" value="ECO:0007669"/>
    <property type="project" value="UniProtKB-SubCell"/>
</dbReference>
<dbReference type="Gene3D" id="4.10.1060.10">
    <property type="entry name" value="Zinc finger, RanBP2-type"/>
    <property type="match status" value="1"/>
</dbReference>
<feature type="region of interest" description="Disordered" evidence="8">
    <location>
        <begin position="194"/>
        <end position="264"/>
    </location>
</feature>
<feature type="compositionally biased region" description="Basic and acidic residues" evidence="8">
    <location>
        <begin position="7"/>
        <end position="20"/>
    </location>
</feature>
<dbReference type="GO" id="GO:0008270">
    <property type="term" value="F:zinc ion binding"/>
    <property type="evidence" value="ECO:0007669"/>
    <property type="project" value="UniProtKB-KW"/>
</dbReference>
<dbReference type="InterPro" id="IPR001876">
    <property type="entry name" value="Znf_RanBP2"/>
</dbReference>
<feature type="domain" description="RanBP2-type" evidence="9">
    <location>
        <begin position="162"/>
        <end position="193"/>
    </location>
</feature>
<evidence type="ECO:0000256" key="6">
    <source>
        <dbReference type="ARBA" id="ARBA00023242"/>
    </source>
</evidence>
<feature type="compositionally biased region" description="Basic and acidic residues" evidence="8">
    <location>
        <begin position="329"/>
        <end position="338"/>
    </location>
</feature>
<sequence>MDSDSFTARKEMMDSREREQGATTTTKHQPYLSSLVVRPTESSGGGGGGGGSDYESGEVRRDPRSDRFPESGYEVRAGSVSPLRHRKFNRHYGSDFDRPAGYQRGRGFRGGRGPGRFQEFSPYGRGRGGGRSYGRGFDEPGFGPPPFRGEGMNRNNPNVSPREGDWICPDPSCGNLNFARRDYCNNCNRLRFGPGTSPRRNYLDPVPHAPPSRFSGSPMNRSPPRGINGYRSPPREWGRDRPRMFGADPPHLRHGGRFPDHQMRRERLDYNEEEDFRARDKFDGPLPLEWGPRDRGRENLFHERRGYEGRNDRHPLSPPPPAPSHRGRWSHDLRERSRSPIRVGPPPRDFRRDPFMDRGPEEDRRDMIRDRMGDPY</sequence>
<keyword evidence="3 7" id="KW-0863">Zinc-finger</keyword>
<dbReference type="PROSITE" id="PS50199">
    <property type="entry name" value="ZF_RANBP2_2"/>
    <property type="match status" value="1"/>
</dbReference>
<feature type="compositionally biased region" description="Basic and acidic residues" evidence="8">
    <location>
        <begin position="233"/>
        <end position="243"/>
    </location>
</feature>
<dbReference type="GO" id="GO:0003723">
    <property type="term" value="F:RNA binding"/>
    <property type="evidence" value="ECO:0007669"/>
    <property type="project" value="UniProtKB-KW"/>
</dbReference>
<keyword evidence="5" id="KW-0694">RNA-binding</keyword>
<gene>
    <name evidence="10" type="ORF">NE237_024892</name>
</gene>
<dbReference type="AlphaFoldDB" id="A0A9Q0JZM5"/>
<keyword evidence="4" id="KW-0862">Zinc</keyword>
<feature type="region of interest" description="Disordered" evidence="8">
    <location>
        <begin position="1"/>
        <end position="164"/>
    </location>
</feature>
<dbReference type="SUPFAM" id="SSF90209">
    <property type="entry name" value="Ran binding protein zinc finger-like"/>
    <property type="match status" value="1"/>
</dbReference>
<keyword evidence="2" id="KW-0479">Metal-binding</keyword>
<dbReference type="InterPro" id="IPR034870">
    <property type="entry name" value="TET_fam"/>
</dbReference>
<evidence type="ECO:0000256" key="8">
    <source>
        <dbReference type="SAM" id="MobiDB-lite"/>
    </source>
</evidence>
<dbReference type="GO" id="GO:0006355">
    <property type="term" value="P:regulation of DNA-templated transcription"/>
    <property type="evidence" value="ECO:0007669"/>
    <property type="project" value="InterPro"/>
</dbReference>
<comment type="caution">
    <text evidence="10">The sequence shown here is derived from an EMBL/GenBank/DDBJ whole genome shotgun (WGS) entry which is preliminary data.</text>
</comment>
<feature type="region of interest" description="Disordered" evidence="8">
    <location>
        <begin position="277"/>
        <end position="376"/>
    </location>
</feature>
<proteinExistence type="predicted"/>
<dbReference type="PANTHER" id="PTHR23238">
    <property type="entry name" value="RNA BINDING PROTEIN"/>
    <property type="match status" value="1"/>
</dbReference>
<evidence type="ECO:0000256" key="2">
    <source>
        <dbReference type="ARBA" id="ARBA00022723"/>
    </source>
</evidence>
<evidence type="ECO:0000256" key="1">
    <source>
        <dbReference type="ARBA" id="ARBA00004123"/>
    </source>
</evidence>
<feature type="compositionally biased region" description="Basic and acidic residues" evidence="8">
    <location>
        <begin position="57"/>
        <end position="69"/>
    </location>
</feature>